<evidence type="ECO:0000256" key="4">
    <source>
        <dbReference type="ARBA" id="ARBA00044517"/>
    </source>
</evidence>
<comment type="similarity">
    <text evidence="1">Belongs to the glycosyltransferase group 1 family. Glycosyltransferase 4 subfamily.</text>
</comment>
<dbReference type="Proteomes" id="UP001187531">
    <property type="component" value="Unassembled WGS sequence"/>
</dbReference>
<dbReference type="InterPro" id="IPR022701">
    <property type="entry name" value="QTMAN_N"/>
</dbReference>
<dbReference type="PANTHER" id="PTHR13615:SF3">
    <property type="entry name" value="GLYCOSYLTRANSFERASE-LIKE DOMAIN-CONTAINING PROTEIN 1"/>
    <property type="match status" value="1"/>
</dbReference>
<name>A0AA88I6G8_ARTSF</name>
<proteinExistence type="inferred from homology"/>
<dbReference type="EMBL" id="JAVRJZ010000006">
    <property type="protein sequence ID" value="KAK2721179.1"/>
    <property type="molecule type" value="Genomic_DNA"/>
</dbReference>
<comment type="caution">
    <text evidence="9">The sequence shown here is derived from an EMBL/GenBank/DDBJ whole genome shotgun (WGS) entry which is preliminary data.</text>
</comment>
<gene>
    <name evidence="9" type="ORF">QYM36_003450</name>
</gene>
<evidence type="ECO:0000256" key="2">
    <source>
        <dbReference type="ARBA" id="ARBA00022676"/>
    </source>
</evidence>
<comment type="catalytic activity">
    <reaction evidence="6">
        <text>queuosine(34) in tRNA(Asp) + GDP-alpha-D-mannose = O-4''-alpha-D-mannosylqueuosine(34) in tRNA(Asp) + GDP + H(+)</text>
        <dbReference type="Rhea" id="RHEA:12885"/>
        <dbReference type="Rhea" id="RHEA-COMP:18572"/>
        <dbReference type="Rhea" id="RHEA-COMP:18581"/>
        <dbReference type="ChEBI" id="CHEBI:15378"/>
        <dbReference type="ChEBI" id="CHEBI:57527"/>
        <dbReference type="ChEBI" id="CHEBI:58189"/>
        <dbReference type="ChEBI" id="CHEBI:194431"/>
        <dbReference type="ChEBI" id="CHEBI:194442"/>
        <dbReference type="EC" id="2.4.1.110"/>
    </reaction>
    <physiologicalReaction direction="left-to-right" evidence="6">
        <dbReference type="Rhea" id="RHEA:12886"/>
    </physiologicalReaction>
</comment>
<keyword evidence="2" id="KW-0328">Glycosyltransferase</keyword>
<dbReference type="EMBL" id="JAVRJZ010000006">
    <property type="protein sequence ID" value="KAK2721180.1"/>
    <property type="molecule type" value="Genomic_DNA"/>
</dbReference>
<reference evidence="9" key="1">
    <citation type="submission" date="2023-07" db="EMBL/GenBank/DDBJ databases">
        <title>Chromosome-level genome assembly of Artemia franciscana.</title>
        <authorList>
            <person name="Jo E."/>
        </authorList>
    </citation>
    <scope>NUCLEOTIDE SEQUENCE</scope>
    <source>
        <tissue evidence="9">Whole body</tissue>
    </source>
</reference>
<dbReference type="Gene3D" id="3.40.50.2000">
    <property type="entry name" value="Glycogen Phosphorylase B"/>
    <property type="match status" value="1"/>
</dbReference>
<keyword evidence="3" id="KW-0808">Transferase</keyword>
<feature type="domain" description="Glycosyl transferase family 1" evidence="7">
    <location>
        <begin position="206"/>
        <end position="321"/>
    </location>
</feature>
<evidence type="ECO:0000259" key="7">
    <source>
        <dbReference type="Pfam" id="PF00534"/>
    </source>
</evidence>
<evidence type="ECO:0000256" key="5">
    <source>
        <dbReference type="ARBA" id="ARBA00044539"/>
    </source>
</evidence>
<dbReference type="InterPro" id="IPR051862">
    <property type="entry name" value="GT-like_domain_containing_1"/>
</dbReference>
<evidence type="ECO:0000256" key="6">
    <source>
        <dbReference type="ARBA" id="ARBA00048439"/>
    </source>
</evidence>
<feature type="non-terminal residue" evidence="9">
    <location>
        <position position="373"/>
    </location>
</feature>
<dbReference type="SUPFAM" id="SSF53756">
    <property type="entry name" value="UDP-Glycosyltransferase/glycogen phosphorylase"/>
    <property type="match status" value="1"/>
</dbReference>
<dbReference type="AlphaFoldDB" id="A0AA88I6G8"/>
<organism evidence="9 10">
    <name type="scientific">Artemia franciscana</name>
    <name type="common">Brine shrimp</name>
    <name type="synonym">Artemia sanfranciscana</name>
    <dbReference type="NCBI Taxonomy" id="6661"/>
    <lineage>
        <taxon>Eukaryota</taxon>
        <taxon>Metazoa</taxon>
        <taxon>Ecdysozoa</taxon>
        <taxon>Arthropoda</taxon>
        <taxon>Crustacea</taxon>
        <taxon>Branchiopoda</taxon>
        <taxon>Anostraca</taxon>
        <taxon>Artemiidae</taxon>
        <taxon>Artemia</taxon>
    </lineage>
</organism>
<keyword evidence="10" id="KW-1185">Reference proteome</keyword>
<sequence>RCLPPKFKIYSKRASDTMESTKPKILLIEPFYGGSHKQLIDKINDTLVTVGMETHLATLTAKKWHWRARVSALILWEQIPYLEFEYIFTSSVLSLAELMGLRPDLGKAKKIVYFHENQLVYPVREKKERDFQYGYNQITTCLVADAVVFNSEYNMQSFLHAIVPFLKLMPDYRIKNIPENISKKSIVLYFPIEVPKLPPFEKNGPLHIVWNHRWEHDKNPNDFFSALFELSDEKFEFRLSVLGESYADNPPIFQEAKEKLSEHVFRWGYLETKAEYFDTLLRGDVVISTAVHEFFGVSMLEAANLGCYPLCPNRLVYPEIFPKECIYNTPNQLAKTLKRFCKFPDTIRKYRPDCHLDRFSWSTLRMKYLGLFS</sequence>
<evidence type="ECO:0000313" key="9">
    <source>
        <dbReference type="EMBL" id="KAK2721179.1"/>
    </source>
</evidence>
<evidence type="ECO:0000259" key="8">
    <source>
        <dbReference type="Pfam" id="PF12038"/>
    </source>
</evidence>
<dbReference type="PANTHER" id="PTHR13615">
    <property type="entry name" value="GLYCOSYLTRANSFERASE-LIKE 1"/>
    <property type="match status" value="1"/>
</dbReference>
<accession>A0AA88I6G8</accession>
<protein>
    <recommendedName>
        <fullName evidence="5">tRNA-queuosine alpha-mannosyltransferase</fullName>
        <ecNumber evidence="4">2.4.1.110</ecNumber>
    </recommendedName>
</protein>
<evidence type="ECO:0000256" key="3">
    <source>
        <dbReference type="ARBA" id="ARBA00022679"/>
    </source>
</evidence>
<evidence type="ECO:0000313" key="10">
    <source>
        <dbReference type="Proteomes" id="UP001187531"/>
    </source>
</evidence>
<dbReference type="Pfam" id="PF00534">
    <property type="entry name" value="Glycos_transf_1"/>
    <property type="match status" value="1"/>
</dbReference>
<dbReference type="EC" id="2.4.1.110" evidence="4"/>
<evidence type="ECO:0000256" key="1">
    <source>
        <dbReference type="ARBA" id="ARBA00009481"/>
    </source>
</evidence>
<dbReference type="GO" id="GO:0016438">
    <property type="term" value="F:tRNA-queuosine(34) beta-mannosyltransferase activity"/>
    <property type="evidence" value="ECO:0007669"/>
    <property type="project" value="UniProtKB-EC"/>
</dbReference>
<feature type="domain" description="tRNA-queuosine alpha-mannosyltransferase N-terminal" evidence="8">
    <location>
        <begin position="24"/>
        <end position="192"/>
    </location>
</feature>
<dbReference type="Pfam" id="PF12038">
    <property type="entry name" value="QTMAN_N"/>
    <property type="match status" value="1"/>
</dbReference>
<dbReference type="InterPro" id="IPR001296">
    <property type="entry name" value="Glyco_trans_1"/>
</dbReference>